<feature type="coiled-coil region" evidence="2">
    <location>
        <begin position="55"/>
        <end position="128"/>
    </location>
</feature>
<evidence type="ECO:0000256" key="2">
    <source>
        <dbReference type="SAM" id="Coils"/>
    </source>
</evidence>
<dbReference type="Pfam" id="PF00098">
    <property type="entry name" value="zf-CCHC"/>
    <property type="match status" value="1"/>
</dbReference>
<dbReference type="Pfam" id="PF03564">
    <property type="entry name" value="DUF1759"/>
    <property type="match status" value="1"/>
</dbReference>
<dbReference type="Gene3D" id="4.10.60.10">
    <property type="entry name" value="Zinc finger, CCHC-type"/>
    <property type="match status" value="1"/>
</dbReference>
<evidence type="ECO:0000259" key="4">
    <source>
        <dbReference type="PROSITE" id="PS50158"/>
    </source>
</evidence>
<evidence type="ECO:0000256" key="3">
    <source>
        <dbReference type="SAM" id="MobiDB-lite"/>
    </source>
</evidence>
<dbReference type="AlphaFoldDB" id="A0A016W9E2"/>
<dbReference type="PANTHER" id="PTHR47331">
    <property type="entry name" value="PHD-TYPE DOMAIN-CONTAINING PROTEIN"/>
    <property type="match status" value="1"/>
</dbReference>
<protein>
    <recommendedName>
        <fullName evidence="4">CCHC-type domain-containing protein</fullName>
    </recommendedName>
</protein>
<dbReference type="EMBL" id="JARK01000519">
    <property type="protein sequence ID" value="EYC36226.1"/>
    <property type="molecule type" value="Genomic_DNA"/>
</dbReference>
<dbReference type="SUPFAM" id="SSF57756">
    <property type="entry name" value="Retrovirus zinc finger-like domains"/>
    <property type="match status" value="2"/>
</dbReference>
<dbReference type="InterPro" id="IPR001878">
    <property type="entry name" value="Znf_CCHC"/>
</dbReference>
<sequence length="456" mass="52247">MTSALSTRQRLLTKAANRLSSLLNDVLYQPQEEGMELPVDIEERRTHIRNEQFRLRKARKVIEMEEKNVESALQAYNEEADNLAADTPQISDILEKVKAGSTKAEDLLEKALSSRTKMAEQLEELAAAQEMNTPIQDTPRIKLAPVPIPKFSGRVWEWEAFWSAFDYSIHSRNMDDVYKMNYLLDSLRGEAQESVKKFEISGNTYQAAVEHLKSKYGNPQLLITQLVGRLKNTRARSKRMEDQRRLCEEISSIVNQLQLKGEAIDGALLQQQVLSKFTEAIQRHVLRKRRELMSGEPWSTNLLLKTADNYIQTELDIHRQMEFRQSNTESTTAQGNSNSWKKPGSGATQQREEKRSFTCFFCEKKGHPPKNCPEFKTREERIEQMKNLCLCRNCGSTGHMARECTKGACRLCNVMGHHTSLCRKLQPSDSEKTYKRIVPAKAKPQSTGPQDDDYAE</sequence>
<feature type="region of interest" description="Disordered" evidence="3">
    <location>
        <begin position="427"/>
        <end position="456"/>
    </location>
</feature>
<dbReference type="SMART" id="SM00343">
    <property type="entry name" value="ZnF_C2HC"/>
    <property type="match status" value="3"/>
</dbReference>
<feature type="compositionally biased region" description="Polar residues" evidence="3">
    <location>
        <begin position="325"/>
        <end position="340"/>
    </location>
</feature>
<gene>
    <name evidence="5" type="primary">Acey_s0919.g3038</name>
    <name evidence="5" type="ORF">Y032_0919g3038</name>
</gene>
<evidence type="ECO:0000313" key="6">
    <source>
        <dbReference type="Proteomes" id="UP000024635"/>
    </source>
</evidence>
<comment type="caution">
    <text evidence="5">The sequence shown here is derived from an EMBL/GenBank/DDBJ whole genome shotgun (WGS) entry which is preliminary data.</text>
</comment>
<dbReference type="PROSITE" id="PS50158">
    <property type="entry name" value="ZF_CCHC"/>
    <property type="match status" value="2"/>
</dbReference>
<dbReference type="GO" id="GO:0005737">
    <property type="term" value="C:cytoplasm"/>
    <property type="evidence" value="ECO:0007669"/>
    <property type="project" value="UniProtKB-ARBA"/>
</dbReference>
<keyword evidence="1" id="KW-0862">Zinc</keyword>
<dbReference type="Proteomes" id="UP000024635">
    <property type="component" value="Unassembled WGS sequence"/>
</dbReference>
<dbReference type="OrthoDB" id="5870196at2759"/>
<evidence type="ECO:0000256" key="1">
    <source>
        <dbReference type="PROSITE-ProRule" id="PRU00047"/>
    </source>
</evidence>
<feature type="domain" description="CCHC-type" evidence="4">
    <location>
        <begin position="391"/>
        <end position="406"/>
    </location>
</feature>
<keyword evidence="6" id="KW-1185">Reference proteome</keyword>
<organism evidence="5 6">
    <name type="scientific">Ancylostoma ceylanicum</name>
    <dbReference type="NCBI Taxonomy" id="53326"/>
    <lineage>
        <taxon>Eukaryota</taxon>
        <taxon>Metazoa</taxon>
        <taxon>Ecdysozoa</taxon>
        <taxon>Nematoda</taxon>
        <taxon>Chromadorea</taxon>
        <taxon>Rhabditida</taxon>
        <taxon>Rhabditina</taxon>
        <taxon>Rhabditomorpha</taxon>
        <taxon>Strongyloidea</taxon>
        <taxon>Ancylostomatidae</taxon>
        <taxon>Ancylostomatinae</taxon>
        <taxon>Ancylostoma</taxon>
    </lineage>
</organism>
<keyword evidence="1" id="KW-0863">Zinc-finger</keyword>
<keyword evidence="2" id="KW-0175">Coiled coil</keyword>
<dbReference type="GO" id="GO:0003676">
    <property type="term" value="F:nucleic acid binding"/>
    <property type="evidence" value="ECO:0007669"/>
    <property type="project" value="InterPro"/>
</dbReference>
<keyword evidence="1" id="KW-0479">Metal-binding</keyword>
<dbReference type="GO" id="GO:0019899">
    <property type="term" value="F:enzyme binding"/>
    <property type="evidence" value="ECO:0007669"/>
    <property type="project" value="UniProtKB-ARBA"/>
</dbReference>
<feature type="domain" description="CCHC-type" evidence="4">
    <location>
        <begin position="359"/>
        <end position="374"/>
    </location>
</feature>
<accession>A0A016W9E2</accession>
<dbReference type="InterPro" id="IPR036875">
    <property type="entry name" value="Znf_CCHC_sf"/>
</dbReference>
<name>A0A016W9E2_9BILA</name>
<feature type="region of interest" description="Disordered" evidence="3">
    <location>
        <begin position="325"/>
        <end position="351"/>
    </location>
</feature>
<proteinExistence type="predicted"/>
<dbReference type="GO" id="GO:0008270">
    <property type="term" value="F:zinc ion binding"/>
    <property type="evidence" value="ECO:0007669"/>
    <property type="project" value="UniProtKB-KW"/>
</dbReference>
<dbReference type="InterPro" id="IPR005312">
    <property type="entry name" value="DUF1759"/>
</dbReference>
<evidence type="ECO:0000313" key="5">
    <source>
        <dbReference type="EMBL" id="EYC36226.1"/>
    </source>
</evidence>
<reference evidence="6" key="1">
    <citation type="journal article" date="2015" name="Nat. Genet.">
        <title>The genome and transcriptome of the zoonotic hookworm Ancylostoma ceylanicum identify infection-specific gene families.</title>
        <authorList>
            <person name="Schwarz E.M."/>
            <person name="Hu Y."/>
            <person name="Antoshechkin I."/>
            <person name="Miller M.M."/>
            <person name="Sternberg P.W."/>
            <person name="Aroian R.V."/>
        </authorList>
    </citation>
    <scope>NUCLEOTIDE SEQUENCE</scope>
    <source>
        <strain evidence="6">HY135</strain>
    </source>
</reference>
<dbReference type="STRING" id="53326.A0A016W9E2"/>